<dbReference type="SUPFAM" id="SSF56801">
    <property type="entry name" value="Acetyl-CoA synthetase-like"/>
    <property type="match status" value="1"/>
</dbReference>
<keyword evidence="2" id="KW-0436">Ligase</keyword>
<dbReference type="PANTHER" id="PTHR43107:SF20">
    <property type="entry name" value="FATTY ACID TRANSPORTER_ACYL-COA SYNTHETASE (FAT1), PUTATIVE (AFU_ORTHOLOGUE AFUA_2G11360)-RELATED"/>
    <property type="match status" value="1"/>
</dbReference>
<dbReference type="InterPro" id="IPR045851">
    <property type="entry name" value="AMP-bd_C_sf"/>
</dbReference>
<dbReference type="PROSITE" id="PS00455">
    <property type="entry name" value="AMP_BINDING"/>
    <property type="match status" value="1"/>
</dbReference>
<proteinExistence type="inferred from homology"/>
<dbReference type="OrthoDB" id="10253869at2759"/>
<name>A0A8H8BRL9_9HELO</name>
<evidence type="ECO:0000256" key="2">
    <source>
        <dbReference type="ARBA" id="ARBA00022598"/>
    </source>
</evidence>
<evidence type="ECO:0000313" key="4">
    <source>
        <dbReference type="EMBL" id="KAG4422151.1"/>
    </source>
</evidence>
<dbReference type="PANTHER" id="PTHR43107">
    <property type="entry name" value="LONG-CHAIN FATTY ACID TRANSPORT PROTEIN"/>
    <property type="match status" value="1"/>
</dbReference>
<gene>
    <name evidence="4" type="ORF">IFR04_004657</name>
</gene>
<dbReference type="Pfam" id="PF00501">
    <property type="entry name" value="AMP-binding"/>
    <property type="match status" value="1"/>
</dbReference>
<protein>
    <recommendedName>
        <fullName evidence="3">AMP-dependent synthetase/ligase domain-containing protein</fullName>
    </recommendedName>
</protein>
<dbReference type="AlphaFoldDB" id="A0A8H8BRL9"/>
<comment type="caution">
    <text evidence="4">The sequence shown here is derived from an EMBL/GenBank/DDBJ whole genome shotgun (WGS) entry which is preliminary data.</text>
</comment>
<dbReference type="InterPro" id="IPR000873">
    <property type="entry name" value="AMP-dep_synth/lig_dom"/>
</dbReference>
<dbReference type="Proteomes" id="UP000664132">
    <property type="component" value="Unassembled WGS sequence"/>
</dbReference>
<evidence type="ECO:0000313" key="5">
    <source>
        <dbReference type="Proteomes" id="UP000664132"/>
    </source>
</evidence>
<accession>A0A8H8BRL9</accession>
<dbReference type="GO" id="GO:0044539">
    <property type="term" value="P:long-chain fatty acid import into cell"/>
    <property type="evidence" value="ECO:0007669"/>
    <property type="project" value="TreeGrafter"/>
</dbReference>
<evidence type="ECO:0000259" key="3">
    <source>
        <dbReference type="Pfam" id="PF00501"/>
    </source>
</evidence>
<comment type="similarity">
    <text evidence="1">Belongs to the ATP-dependent AMP-binding enzyme family.</text>
</comment>
<dbReference type="GO" id="GO:0005811">
    <property type="term" value="C:lipid droplet"/>
    <property type="evidence" value="ECO:0007669"/>
    <property type="project" value="TreeGrafter"/>
</dbReference>
<dbReference type="GO" id="GO:0004467">
    <property type="term" value="F:long-chain fatty acid-CoA ligase activity"/>
    <property type="evidence" value="ECO:0007669"/>
    <property type="project" value="TreeGrafter"/>
</dbReference>
<evidence type="ECO:0000256" key="1">
    <source>
        <dbReference type="ARBA" id="ARBA00006432"/>
    </source>
</evidence>
<organism evidence="4 5">
    <name type="scientific">Cadophora malorum</name>
    <dbReference type="NCBI Taxonomy" id="108018"/>
    <lineage>
        <taxon>Eukaryota</taxon>
        <taxon>Fungi</taxon>
        <taxon>Dikarya</taxon>
        <taxon>Ascomycota</taxon>
        <taxon>Pezizomycotina</taxon>
        <taxon>Leotiomycetes</taxon>
        <taxon>Helotiales</taxon>
        <taxon>Ploettnerulaceae</taxon>
        <taxon>Cadophora</taxon>
    </lineage>
</organism>
<dbReference type="Gene3D" id="3.30.300.30">
    <property type="match status" value="1"/>
</dbReference>
<dbReference type="GO" id="GO:0005324">
    <property type="term" value="F:long-chain fatty acid transmembrane transporter activity"/>
    <property type="evidence" value="ECO:0007669"/>
    <property type="project" value="TreeGrafter"/>
</dbReference>
<sequence>MAFLPSAASTLGGVVTILGAGYFNAKLGIGYDVRELKHKIQFGKKLQDRAATFGDDASIYRMLEMAESDAEALWFEGRTLSWGEVKKNVDLLAQYLSQFDIEVGTSVGLYATNSPEMVIAIFAIAKLGAVSALLNTALKSDSLSHCIKIAKTDIVISTSDLATNVPLTIDSKPLKVLSLNLAYISPLASTTSTSTAFTEITPSCLSNLPIHPRSPTHPKRALSSPSLLIYTSGTTGRPKAVSIKNFIPLAVSTPSPLDTPSHLPMRAYCCLPLFHATALLALLYACGTSSTLIPVRKFSASRFSQELHASNASRMVYVGELCRYLLAAPPSPYDKTHNCRLALGNGLQGDIWERFKSRFNIPEVRELYRSTEGLAQFNNFYGGAASAGKVGFSGFLGRQLERNTFIVRFSPSTGQLIRSPKTGFCIPCKPNEPGEAIGRVQFPQFYSEYFGDKEATDEKFMRDVFEKGDLFQRSGDVLVRDGEGWVRFVERMGDSWRWKGENVSAGEVGAYFAEMEGVRDVVVYGSKIQGYDGQLGTAAITLSSSSTSASTNTAAESAFLTALIPHLKSRGLPDYAFPRLIRFTEKINTGATFKYAKEELKTRPWTNEKNGSEGTGDRLYWLDGGVYKPLDTTSWRRIESARAKL</sequence>
<dbReference type="Gene3D" id="3.40.50.12780">
    <property type="entry name" value="N-terminal domain of ligase-like"/>
    <property type="match status" value="1"/>
</dbReference>
<keyword evidence="5" id="KW-1185">Reference proteome</keyword>
<reference evidence="4" key="1">
    <citation type="submission" date="2021-02" db="EMBL/GenBank/DDBJ databases">
        <title>Genome sequence Cadophora malorum strain M34.</title>
        <authorList>
            <person name="Stefanovic E."/>
            <person name="Vu D."/>
            <person name="Scully C."/>
            <person name="Dijksterhuis J."/>
            <person name="Roader J."/>
            <person name="Houbraken J."/>
        </authorList>
    </citation>
    <scope>NUCLEOTIDE SEQUENCE</scope>
    <source>
        <strain evidence="4">M34</strain>
    </source>
</reference>
<dbReference type="GO" id="GO:0009898">
    <property type="term" value="C:cytoplasmic side of plasma membrane"/>
    <property type="evidence" value="ECO:0007669"/>
    <property type="project" value="TreeGrafter"/>
</dbReference>
<dbReference type="InterPro" id="IPR020845">
    <property type="entry name" value="AMP-binding_CS"/>
</dbReference>
<dbReference type="GO" id="GO:0005777">
    <property type="term" value="C:peroxisome"/>
    <property type="evidence" value="ECO:0007669"/>
    <property type="project" value="TreeGrafter"/>
</dbReference>
<dbReference type="EMBL" id="JAFJYH010000053">
    <property type="protein sequence ID" value="KAG4422151.1"/>
    <property type="molecule type" value="Genomic_DNA"/>
</dbReference>
<feature type="domain" description="AMP-dependent synthetase/ligase" evidence="3">
    <location>
        <begin position="68"/>
        <end position="391"/>
    </location>
</feature>
<dbReference type="InterPro" id="IPR042099">
    <property type="entry name" value="ANL_N_sf"/>
</dbReference>